<dbReference type="eggNOG" id="ENOG502R159">
    <property type="taxonomic scope" value="Eukaryota"/>
</dbReference>
<dbReference type="AlphaFoldDB" id="A0A0D9SBJ5"/>
<dbReference type="EMBL" id="AQIB01145912">
    <property type="status" value="NOT_ANNOTATED_CDS"/>
    <property type="molecule type" value="Genomic_DNA"/>
</dbReference>
<sequence length="77" mass="8869">MDENIHHQVICSTKNKRRNPKKTAYLLSSLFMTNLNPSESTENQPVDAYWAFTLGQEFLTYICVESTGCLFSGRRVH</sequence>
<name>A0A0D9SBJ5_CHLSB</name>
<evidence type="ECO:0000313" key="1">
    <source>
        <dbReference type="Ensembl" id="ENSCSAP00000018234.1"/>
    </source>
</evidence>
<reference evidence="1" key="2">
    <citation type="submission" date="2025-08" db="UniProtKB">
        <authorList>
            <consortium name="Ensembl"/>
        </authorList>
    </citation>
    <scope>IDENTIFICATION</scope>
</reference>
<reference evidence="1" key="3">
    <citation type="submission" date="2025-09" db="UniProtKB">
        <authorList>
            <consortium name="Ensembl"/>
        </authorList>
    </citation>
    <scope>IDENTIFICATION</scope>
</reference>
<evidence type="ECO:0000313" key="2">
    <source>
        <dbReference type="Proteomes" id="UP000029965"/>
    </source>
</evidence>
<keyword evidence="2" id="KW-1185">Reference proteome</keyword>
<protein>
    <submittedName>
        <fullName evidence="1">Uncharacterized protein</fullName>
    </submittedName>
</protein>
<dbReference type="Bgee" id="ENSCSAG00000018712">
    <property type="expression patterns" value="Expressed in blood and 7 other cell types or tissues"/>
</dbReference>
<accession>A0A0D9SBJ5</accession>
<organism evidence="1 2">
    <name type="scientific">Chlorocebus sabaeus</name>
    <name type="common">Green monkey</name>
    <name type="synonym">Simia sabaea</name>
    <dbReference type="NCBI Taxonomy" id="60711"/>
    <lineage>
        <taxon>Eukaryota</taxon>
        <taxon>Metazoa</taxon>
        <taxon>Chordata</taxon>
        <taxon>Craniata</taxon>
        <taxon>Vertebrata</taxon>
        <taxon>Euteleostomi</taxon>
        <taxon>Mammalia</taxon>
        <taxon>Eutheria</taxon>
        <taxon>Euarchontoglires</taxon>
        <taxon>Primates</taxon>
        <taxon>Haplorrhini</taxon>
        <taxon>Catarrhini</taxon>
        <taxon>Cercopithecidae</taxon>
        <taxon>Cercopithecinae</taxon>
        <taxon>Chlorocebus</taxon>
    </lineage>
</organism>
<dbReference type="Ensembl" id="ENSCSAT00000018802.1">
    <property type="protein sequence ID" value="ENSCSAP00000018234.1"/>
    <property type="gene ID" value="ENSCSAG00000018712.1"/>
</dbReference>
<dbReference type="Proteomes" id="UP000029965">
    <property type="component" value="Chromosome 2"/>
</dbReference>
<reference evidence="1 2" key="1">
    <citation type="submission" date="2014-03" db="EMBL/GenBank/DDBJ databases">
        <authorList>
            <person name="Warren W."/>
            <person name="Wilson R.K."/>
        </authorList>
    </citation>
    <scope>NUCLEOTIDE SEQUENCE</scope>
</reference>
<proteinExistence type="predicted"/>